<dbReference type="GeneID" id="98145263"/>
<comment type="caution">
    <text evidence="2">The sequence shown here is derived from an EMBL/GenBank/DDBJ whole genome shotgun (WGS) entry which is preliminary data.</text>
</comment>
<dbReference type="RefSeq" id="XP_070882178.1">
    <property type="nucleotide sequence ID" value="XM_071030191.1"/>
</dbReference>
<evidence type="ECO:0000313" key="3">
    <source>
        <dbReference type="Proteomes" id="UP001610432"/>
    </source>
</evidence>
<sequence>MGQRRTLYSYLTVLQTCHWPPNITRGTSRVCFGLRDDEASTANQAVSLKGIATLLQVARFHHSRVRVLRYLVERPIGYCTSKPAARSSARLKPLHVPSPNTSHTPMGDQDG</sequence>
<evidence type="ECO:0000256" key="1">
    <source>
        <dbReference type="SAM" id="MobiDB-lite"/>
    </source>
</evidence>
<gene>
    <name evidence="2" type="ORF">BJX67DRAFT_364438</name>
</gene>
<reference evidence="2 3" key="1">
    <citation type="submission" date="2024-07" db="EMBL/GenBank/DDBJ databases">
        <title>Section-level genome sequencing and comparative genomics of Aspergillus sections Usti and Cavernicolus.</title>
        <authorList>
            <consortium name="Lawrence Berkeley National Laboratory"/>
            <person name="Nybo J.L."/>
            <person name="Vesth T.C."/>
            <person name="Theobald S."/>
            <person name="Frisvad J.C."/>
            <person name="Larsen T.O."/>
            <person name="Kjaerboelling I."/>
            <person name="Rothschild-Mancinelli K."/>
            <person name="Lyhne E.K."/>
            <person name="Kogle M.E."/>
            <person name="Barry K."/>
            <person name="Clum A."/>
            <person name="Na H."/>
            <person name="Ledsgaard L."/>
            <person name="Lin J."/>
            <person name="Lipzen A."/>
            <person name="Kuo A."/>
            <person name="Riley R."/>
            <person name="Mondo S."/>
            <person name="Labutti K."/>
            <person name="Haridas S."/>
            <person name="Pangalinan J."/>
            <person name="Salamov A.A."/>
            <person name="Simmons B.A."/>
            <person name="Magnuson J.K."/>
            <person name="Chen J."/>
            <person name="Drula E."/>
            <person name="Henrissat B."/>
            <person name="Wiebenga A."/>
            <person name="Lubbers R.J."/>
            <person name="Gomes A.C."/>
            <person name="Macurrencykelacurrency M.R."/>
            <person name="Stajich J."/>
            <person name="Grigoriev I.V."/>
            <person name="Mortensen U.H."/>
            <person name="De Vries R.P."/>
            <person name="Baker S.E."/>
            <person name="Andersen M.R."/>
        </authorList>
    </citation>
    <scope>NUCLEOTIDE SEQUENCE [LARGE SCALE GENOMIC DNA]</scope>
    <source>
        <strain evidence="2 3">CBS 449.75</strain>
    </source>
</reference>
<proteinExistence type="predicted"/>
<organism evidence="2 3">
    <name type="scientific">Aspergillus lucknowensis</name>
    <dbReference type="NCBI Taxonomy" id="176173"/>
    <lineage>
        <taxon>Eukaryota</taxon>
        <taxon>Fungi</taxon>
        <taxon>Dikarya</taxon>
        <taxon>Ascomycota</taxon>
        <taxon>Pezizomycotina</taxon>
        <taxon>Eurotiomycetes</taxon>
        <taxon>Eurotiomycetidae</taxon>
        <taxon>Eurotiales</taxon>
        <taxon>Aspergillaceae</taxon>
        <taxon>Aspergillus</taxon>
        <taxon>Aspergillus subgen. Nidulantes</taxon>
    </lineage>
</organism>
<accession>A0ABR4LF75</accession>
<evidence type="ECO:0000313" key="2">
    <source>
        <dbReference type="EMBL" id="KAL2863199.1"/>
    </source>
</evidence>
<name>A0ABR4LF75_9EURO</name>
<dbReference type="EMBL" id="JBFXLQ010000055">
    <property type="protein sequence ID" value="KAL2863199.1"/>
    <property type="molecule type" value="Genomic_DNA"/>
</dbReference>
<protein>
    <submittedName>
        <fullName evidence="2">Uncharacterized protein</fullName>
    </submittedName>
</protein>
<dbReference type="Proteomes" id="UP001610432">
    <property type="component" value="Unassembled WGS sequence"/>
</dbReference>
<feature type="region of interest" description="Disordered" evidence="1">
    <location>
        <begin position="84"/>
        <end position="111"/>
    </location>
</feature>
<keyword evidence="3" id="KW-1185">Reference proteome</keyword>